<dbReference type="Pfam" id="PF13630">
    <property type="entry name" value="SdpI"/>
    <property type="match status" value="1"/>
</dbReference>
<dbReference type="AlphaFoldDB" id="A0A1M5EDL4"/>
<evidence type="ECO:0000256" key="1">
    <source>
        <dbReference type="SAM" id="Phobius"/>
    </source>
</evidence>
<feature type="transmembrane region" description="Helical" evidence="1">
    <location>
        <begin position="159"/>
        <end position="182"/>
    </location>
</feature>
<dbReference type="InterPro" id="IPR025962">
    <property type="entry name" value="SdpI/YhfL"/>
</dbReference>
<feature type="transmembrane region" description="Helical" evidence="1">
    <location>
        <begin position="47"/>
        <end position="70"/>
    </location>
</feature>
<accession>A0A1M5EDL4</accession>
<dbReference type="Proteomes" id="UP000184533">
    <property type="component" value="Unassembled WGS sequence"/>
</dbReference>
<evidence type="ECO:0000313" key="2">
    <source>
        <dbReference type="EMBL" id="SHF77329.1"/>
    </source>
</evidence>
<name>A0A1M5EDL4_9HYPH</name>
<feature type="transmembrane region" description="Helical" evidence="1">
    <location>
        <begin position="90"/>
        <end position="109"/>
    </location>
</feature>
<keyword evidence="1" id="KW-0472">Membrane</keyword>
<dbReference type="PANTHER" id="PTHR37810:SF5">
    <property type="entry name" value="IMMUNITY PROTEIN SDPI"/>
    <property type="match status" value="1"/>
</dbReference>
<protein>
    <submittedName>
        <fullName evidence="2">Uncharacterized membrane protein</fullName>
    </submittedName>
</protein>
<proteinExistence type="predicted"/>
<evidence type="ECO:0000313" key="3">
    <source>
        <dbReference type="Proteomes" id="UP000184533"/>
    </source>
</evidence>
<dbReference type="EMBL" id="FQVC01000013">
    <property type="protein sequence ID" value="SHF77329.1"/>
    <property type="molecule type" value="Genomic_DNA"/>
</dbReference>
<organism evidence="2 3">
    <name type="scientific">Devosia limi DSM 17137</name>
    <dbReference type="NCBI Taxonomy" id="1121477"/>
    <lineage>
        <taxon>Bacteria</taxon>
        <taxon>Pseudomonadati</taxon>
        <taxon>Pseudomonadota</taxon>
        <taxon>Alphaproteobacteria</taxon>
        <taxon>Hyphomicrobiales</taxon>
        <taxon>Devosiaceae</taxon>
        <taxon>Devosia</taxon>
    </lineage>
</organism>
<gene>
    <name evidence="2" type="ORF">SAMN02745223_03517</name>
</gene>
<feature type="transmembrane region" description="Helical" evidence="1">
    <location>
        <begin position="188"/>
        <end position="209"/>
    </location>
</feature>
<feature type="transmembrane region" description="Helical" evidence="1">
    <location>
        <begin position="115"/>
        <end position="138"/>
    </location>
</feature>
<dbReference type="GO" id="GO:0009636">
    <property type="term" value="P:response to toxic substance"/>
    <property type="evidence" value="ECO:0007669"/>
    <property type="project" value="TreeGrafter"/>
</dbReference>
<sequence>MQSLVNRFHLLLLTVTVAITGVALYRIQPDFAFPAHWSGYAGPDWLWPRNVALAVGPALGALLLMVFFIIGARMDKAQLAKYRHILDPALSLMLSVIAAVQLGLLLTGIGSDLDFIRITAFGLGVVLLVLGIVLSEAERHTYAGLRMPWPIASDRAWRLVHRLTGAAFAIGGAGLLALAWFMPDPGPLVIGLAIALLVPPVIAGLSTAATRSL</sequence>
<feature type="transmembrane region" description="Helical" evidence="1">
    <location>
        <begin position="7"/>
        <end position="27"/>
    </location>
</feature>
<keyword evidence="1" id="KW-1133">Transmembrane helix</keyword>
<reference evidence="2 3" key="1">
    <citation type="submission" date="2016-11" db="EMBL/GenBank/DDBJ databases">
        <authorList>
            <person name="Jaros S."/>
            <person name="Januszkiewicz K."/>
            <person name="Wedrychowicz H."/>
        </authorList>
    </citation>
    <scope>NUCLEOTIDE SEQUENCE [LARGE SCALE GENOMIC DNA]</scope>
    <source>
        <strain evidence="2 3">DSM 17137</strain>
    </source>
</reference>
<dbReference type="PANTHER" id="PTHR37810">
    <property type="entry name" value="IMMUNITY PROTEIN SDPI"/>
    <property type="match status" value="1"/>
</dbReference>
<keyword evidence="1" id="KW-0812">Transmembrane</keyword>